<evidence type="ECO:0000256" key="1">
    <source>
        <dbReference type="ARBA" id="ARBA00009798"/>
    </source>
</evidence>
<organism evidence="6 7">
    <name type="scientific">Aerococcus kribbianus</name>
    <dbReference type="NCBI Taxonomy" id="2999064"/>
    <lineage>
        <taxon>Bacteria</taxon>
        <taxon>Bacillati</taxon>
        <taxon>Bacillota</taxon>
        <taxon>Bacilli</taxon>
        <taxon>Lactobacillales</taxon>
        <taxon>Aerococcaceae</taxon>
        <taxon>Aerococcus</taxon>
    </lineage>
</organism>
<accession>A0A9X3FM46</accession>
<evidence type="ECO:0000256" key="4">
    <source>
        <dbReference type="PIRNR" id="PIRNR006181"/>
    </source>
</evidence>
<keyword evidence="2 4" id="KW-0648">Protein biosynthesis</keyword>
<dbReference type="PANTHER" id="PTHR30411">
    <property type="entry name" value="CYTOPLASMIC PROTEIN"/>
    <property type="match status" value="1"/>
</dbReference>
<dbReference type="NCBIfam" id="TIGR00011">
    <property type="entry name" value="YbaK_EbsC"/>
    <property type="match status" value="1"/>
</dbReference>
<keyword evidence="7" id="KW-1185">Reference proteome</keyword>
<dbReference type="GO" id="GO:0006412">
    <property type="term" value="P:translation"/>
    <property type="evidence" value="ECO:0007669"/>
    <property type="project" value="UniProtKB-KW"/>
</dbReference>
<dbReference type="PANTHER" id="PTHR30411:SF0">
    <property type="entry name" value="CYS-TRNA(PRO)_CYS-TRNA(CYS) DEACYLASE YBAK"/>
    <property type="match status" value="1"/>
</dbReference>
<dbReference type="Proteomes" id="UP001146670">
    <property type="component" value="Unassembled WGS sequence"/>
</dbReference>
<proteinExistence type="inferred from homology"/>
<sequence>MSKKVKTNVMRRLDQAKISYQDQAYFGDDVHNGVEIANKLGNDPQEQFKTLVTQAKSGDHYVFLVPVAASLDLKAAAKAVNEKSVTMIKEKELEPLTGYVHGGCSPIGMKHDFLTTIDDSAQNYEQIIFSAGKVGVSVKVATSDLDAAIKKLQFAPVAQYK</sequence>
<dbReference type="Pfam" id="PF04073">
    <property type="entry name" value="tRNA_edit"/>
    <property type="match status" value="1"/>
</dbReference>
<dbReference type="EMBL" id="JAPRFR010000001">
    <property type="protein sequence ID" value="MCZ0725345.1"/>
    <property type="molecule type" value="Genomic_DNA"/>
</dbReference>
<dbReference type="EC" id="4.2.-.-" evidence="4"/>
<dbReference type="InterPro" id="IPR036754">
    <property type="entry name" value="YbaK/aa-tRNA-synt-asso_dom_sf"/>
</dbReference>
<comment type="caution">
    <text evidence="6">The sequence shown here is derived from an EMBL/GenBank/DDBJ whole genome shotgun (WGS) entry which is preliminary data.</text>
</comment>
<protein>
    <recommendedName>
        <fullName evidence="4">Cys-tRNA(Pro)/Cys-tRNA(Cys) deacylase</fullName>
        <ecNumber evidence="4">4.2.-.-</ecNumber>
    </recommendedName>
</protein>
<dbReference type="GO" id="GO:0002161">
    <property type="term" value="F:aminoacyl-tRNA deacylase activity"/>
    <property type="evidence" value="ECO:0007669"/>
    <property type="project" value="InterPro"/>
</dbReference>
<keyword evidence="3 4" id="KW-0456">Lyase</keyword>
<name>A0A9X3FM46_9LACT</name>
<dbReference type="CDD" id="cd00002">
    <property type="entry name" value="YbaK_deacylase"/>
    <property type="match status" value="1"/>
</dbReference>
<comment type="similarity">
    <text evidence="1 4">Belongs to the prolyl-tRNA editing family. YbaK/EbsC subfamily.</text>
</comment>
<reference evidence="6" key="1">
    <citation type="submission" date="2022-12" db="EMBL/GenBank/DDBJ databases">
        <title>Description and comparative metabolic analysis of Aerococcus sp. nov., isolated from the feces of a pig.</title>
        <authorList>
            <person name="Chang Y.-H."/>
        </authorList>
    </citation>
    <scope>NUCLEOTIDE SEQUENCE</scope>
    <source>
        <strain evidence="6">YH-aer222</strain>
    </source>
</reference>
<dbReference type="SUPFAM" id="SSF55826">
    <property type="entry name" value="YbaK/ProRS associated domain"/>
    <property type="match status" value="1"/>
</dbReference>
<evidence type="ECO:0000256" key="2">
    <source>
        <dbReference type="ARBA" id="ARBA00022917"/>
    </source>
</evidence>
<evidence type="ECO:0000256" key="3">
    <source>
        <dbReference type="ARBA" id="ARBA00023239"/>
    </source>
</evidence>
<feature type="domain" description="YbaK/aminoacyl-tRNA synthetase-associated" evidence="5">
    <location>
        <begin position="33"/>
        <end position="145"/>
    </location>
</feature>
<dbReference type="InterPro" id="IPR007214">
    <property type="entry name" value="YbaK/aa-tRNA-synth-assoc-dom"/>
</dbReference>
<dbReference type="Gene3D" id="3.90.960.10">
    <property type="entry name" value="YbaK/aminoacyl-tRNA synthetase-associated domain"/>
    <property type="match status" value="1"/>
</dbReference>
<gene>
    <name evidence="6" type="primary">ybaK</name>
    <name evidence="6" type="ORF">OW157_02040</name>
</gene>
<dbReference type="GO" id="GO:0016829">
    <property type="term" value="F:lyase activity"/>
    <property type="evidence" value="ECO:0007669"/>
    <property type="project" value="UniProtKB-KW"/>
</dbReference>
<dbReference type="RefSeq" id="WP_268751666.1">
    <property type="nucleotide sequence ID" value="NZ_JAPRFQ010000001.1"/>
</dbReference>
<evidence type="ECO:0000259" key="5">
    <source>
        <dbReference type="Pfam" id="PF04073"/>
    </source>
</evidence>
<dbReference type="AlphaFoldDB" id="A0A9X3FM46"/>
<dbReference type="PIRSF" id="PIRSF006181">
    <property type="entry name" value="EbsC_YbaK"/>
    <property type="match status" value="1"/>
</dbReference>
<evidence type="ECO:0000313" key="6">
    <source>
        <dbReference type="EMBL" id="MCZ0725345.1"/>
    </source>
</evidence>
<evidence type="ECO:0000313" key="7">
    <source>
        <dbReference type="Proteomes" id="UP001146670"/>
    </source>
</evidence>
<dbReference type="InterPro" id="IPR004369">
    <property type="entry name" value="Prolyl-tRNA_editing_YbaK/EbsC"/>
</dbReference>